<name>A0ABT9JPD3_9PROT</name>
<dbReference type="SUPFAM" id="SSF52540">
    <property type="entry name" value="P-loop containing nucleoside triphosphate hydrolases"/>
    <property type="match status" value="1"/>
</dbReference>
<evidence type="ECO:0000313" key="5">
    <source>
        <dbReference type="Proteomes" id="UP001225906"/>
    </source>
</evidence>
<dbReference type="Proteomes" id="UP001225906">
    <property type="component" value="Unassembled WGS sequence"/>
</dbReference>
<evidence type="ECO:0000256" key="1">
    <source>
        <dbReference type="SAM" id="Coils"/>
    </source>
</evidence>
<comment type="caution">
    <text evidence="4">The sequence shown here is derived from an EMBL/GenBank/DDBJ whole genome shotgun (WGS) entry which is preliminary data.</text>
</comment>
<feature type="domain" description="YobI-like P-loop NTPase" evidence="3">
    <location>
        <begin position="51"/>
        <end position="437"/>
    </location>
</feature>
<dbReference type="Pfam" id="PF20693">
    <property type="entry name" value="YobI-ATPase"/>
    <property type="match status" value="1"/>
</dbReference>
<sequence length="1246" mass="144388">MNFHVLIERIVNKLNVKVKKAFLNNQPDSLVSNLETYNALTPNNKADLSEYKNALLYALTHKDIKNIAITGPYGSGKSSILRSFENEYNGSCGYEFLNISLATFDIGNPKLNDEQRIKLNSDVEKSLLQQIFFKVSTDELEDSHFSRLQIKKYKYIPILKKSFLISYLGFAFFIIVFASSLMFTLKPELEIFKHTNLFNPQYKLLFKIFVAISGIALLQQILNSFPKLGLNKFGAVGAEISFNERKGDSILNKFIDELIYFFGKTKYNIVVFEDLDRFPSRDIFIKLREINTLLNYSDEIRKKNKLIKFIFVLGDDVFQNSEDRIKFFDFIVPVIPVINSFNAEEKLRNAISKAFKEHSVEKAFFEDIALFLDDMRMLLNIANEFVVYKKMLAASSHADDESSSKIQLDDTKLLSLIIYKNKYPDDFKDLNYRKGMVATIFANINQYKDEYMLSLKEEVKRLNEKLSEIDNESVNSLEELKLTYLAGYFQKIPDMRSIYINNEYKSLGELLSDDVFNTLISQSTITYVRTEQRFSNTNSNIPFSEIEKSINPLVSYKQRKQNIIDKAGSGKTELKRKISDLEIQIKRASSLKLNELIKKSSHLSLFDGIAKQDSVDTGLIRFLIVNGYIEEDYDAYMSFFYPGELSTNDKQFLISLANQKPLDFNYPLNNPEKVYQRIQPERFSIRAILNFDLLDYLLIEETNSLALEDFLGQIILSEHEGYEFINDYLGMLGINEGGVTRAENKILINKLAIKEKQYWRDFFENIDKDDATRDKLLSIFLLDVSLKDLPIVNVDKFFSDYLAESKTIFEILAHFDLDRVKEIIKVLSLKFRDITSCKSQSILEIVEEFNAYQLSEKNILKILTYLDDSTDQEINAGYTCILESGRQHLTSYVNNKLEIYVKEVLLLTEHLTESELAIRTLINSELDTELIREVIEKFNFKIADITSIENKELWSDLLERNRLDASWDNVIKYFEYSKEDLDEHLISFTGNLDNSLQLGGKRLNSKASYVQSLSKRIIYCDLFNGHAYKNLIKSVPYWYQDLSDIDVSNEKISYLVIDNKFKVTKENHDFLRNKIPELSYKLIENNYPEYAENPTLIILESQEYRALINSDVLESLEKIALIKSIPEAFYDEDDELTETVSTFVVQKTNEKVVTTHIAEKMLSSPIDFELKVKIFNRYAGDFDRTQIKAIVSKIDIIGGLTQNKRPRIMNNADTLALVIFLSMHHYLSYKEEKGQLKLTPKGKLLD</sequence>
<reference evidence="5" key="1">
    <citation type="journal article" date="2019" name="Int. J. Syst. Evol. Microbiol.">
        <title>The Global Catalogue of Microorganisms (GCM) 10K type strain sequencing project: providing services to taxonomists for standard genome sequencing and annotation.</title>
        <authorList>
            <consortium name="The Broad Institute Genomics Platform"/>
            <consortium name="The Broad Institute Genome Sequencing Center for Infectious Disease"/>
            <person name="Wu L."/>
            <person name="Ma J."/>
        </authorList>
    </citation>
    <scope>NUCLEOTIDE SEQUENCE [LARGE SCALE GENOMIC DNA]</scope>
    <source>
        <strain evidence="5">VKM B-3159</strain>
    </source>
</reference>
<accession>A0ABT9JPD3</accession>
<organism evidence="4 5">
    <name type="scientific">Methylophilus aquaticus</name>
    <dbReference type="NCBI Taxonomy" id="1971610"/>
    <lineage>
        <taxon>Bacteria</taxon>
        <taxon>Pseudomonadati</taxon>
        <taxon>Pseudomonadota</taxon>
        <taxon>Betaproteobacteria</taxon>
        <taxon>Nitrosomonadales</taxon>
        <taxon>Methylophilaceae</taxon>
        <taxon>Methylophilus</taxon>
    </lineage>
</organism>
<proteinExistence type="predicted"/>
<protein>
    <recommendedName>
        <fullName evidence="3">YobI-like P-loop NTPase domain-containing protein</fullName>
    </recommendedName>
</protein>
<dbReference type="InterPro" id="IPR027417">
    <property type="entry name" value="P-loop_NTPase"/>
</dbReference>
<keyword evidence="2" id="KW-1133">Transmembrane helix</keyword>
<dbReference type="InterPro" id="IPR048428">
    <property type="entry name" value="YobI-NTPase"/>
</dbReference>
<feature type="transmembrane region" description="Helical" evidence="2">
    <location>
        <begin position="164"/>
        <end position="183"/>
    </location>
</feature>
<keyword evidence="2" id="KW-0472">Membrane</keyword>
<keyword evidence="5" id="KW-1185">Reference proteome</keyword>
<evidence type="ECO:0000259" key="3">
    <source>
        <dbReference type="Pfam" id="PF20693"/>
    </source>
</evidence>
<dbReference type="EMBL" id="JAVCAP010000001">
    <property type="protein sequence ID" value="MDP8566435.1"/>
    <property type="molecule type" value="Genomic_DNA"/>
</dbReference>
<dbReference type="RefSeq" id="WP_306388136.1">
    <property type="nucleotide sequence ID" value="NZ_JAVCAP010000001.1"/>
</dbReference>
<evidence type="ECO:0000256" key="2">
    <source>
        <dbReference type="SAM" id="Phobius"/>
    </source>
</evidence>
<keyword evidence="1" id="KW-0175">Coiled coil</keyword>
<evidence type="ECO:0000313" key="4">
    <source>
        <dbReference type="EMBL" id="MDP8566435.1"/>
    </source>
</evidence>
<gene>
    <name evidence="4" type="ORF">Q9291_01110</name>
</gene>
<keyword evidence="2" id="KW-0812">Transmembrane</keyword>
<feature type="coiled-coil region" evidence="1">
    <location>
        <begin position="452"/>
        <end position="479"/>
    </location>
</feature>